<dbReference type="PANTHER" id="PTHR11567">
    <property type="entry name" value="ACID PHOSPHATASE-RELATED"/>
    <property type="match status" value="1"/>
</dbReference>
<dbReference type="SUPFAM" id="SSF53254">
    <property type="entry name" value="Phosphoglycerate mutase-like"/>
    <property type="match status" value="1"/>
</dbReference>
<dbReference type="InterPro" id="IPR050645">
    <property type="entry name" value="Histidine_acid_phosphatase"/>
</dbReference>
<protein>
    <recommendedName>
        <fullName evidence="7">Phosphoglycerate mutase-like protein</fullName>
    </recommendedName>
</protein>
<gene>
    <name evidence="5" type="ORF">AK830_g3222</name>
</gene>
<dbReference type="Proteomes" id="UP000050424">
    <property type="component" value="Unassembled WGS sequence"/>
</dbReference>
<dbReference type="EMBL" id="LKCW01000034">
    <property type="protein sequence ID" value="KPM43387.1"/>
    <property type="molecule type" value="Genomic_DNA"/>
</dbReference>
<dbReference type="OrthoDB" id="258392at2759"/>
<dbReference type="AlphaFoldDB" id="A0A0P7B9G2"/>
<feature type="region of interest" description="Disordered" evidence="2">
    <location>
        <begin position="535"/>
        <end position="580"/>
    </location>
</feature>
<keyword evidence="6" id="KW-1185">Reference proteome</keyword>
<dbReference type="InterPro" id="IPR000560">
    <property type="entry name" value="His_Pase_clade-2"/>
</dbReference>
<dbReference type="InterPro" id="IPR029033">
    <property type="entry name" value="His_PPase_superfam"/>
</dbReference>
<dbReference type="PANTHER" id="PTHR11567:SF127">
    <property type="entry name" value="HISTIDINE ACID PHOSPHATASE"/>
    <property type="match status" value="1"/>
</dbReference>
<comment type="caution">
    <text evidence="5">The sequence shown here is derived from an EMBL/GenBank/DDBJ whole genome shotgun (WGS) entry which is preliminary data.</text>
</comment>
<evidence type="ECO:0000313" key="6">
    <source>
        <dbReference type="Proteomes" id="UP000050424"/>
    </source>
</evidence>
<feature type="chain" id="PRO_5006135532" description="Phosphoglycerate mutase-like protein" evidence="4">
    <location>
        <begin position="20"/>
        <end position="580"/>
    </location>
</feature>
<organism evidence="5 6">
    <name type="scientific">Neonectria ditissima</name>
    <dbReference type="NCBI Taxonomy" id="78410"/>
    <lineage>
        <taxon>Eukaryota</taxon>
        <taxon>Fungi</taxon>
        <taxon>Dikarya</taxon>
        <taxon>Ascomycota</taxon>
        <taxon>Pezizomycotina</taxon>
        <taxon>Sordariomycetes</taxon>
        <taxon>Hypocreomycetidae</taxon>
        <taxon>Hypocreales</taxon>
        <taxon>Nectriaceae</taxon>
        <taxon>Neonectria</taxon>
    </lineage>
</organism>
<feature type="signal peptide" evidence="4">
    <location>
        <begin position="1"/>
        <end position="19"/>
    </location>
</feature>
<name>A0A0P7B9G2_9HYPO</name>
<sequence>MASWKHLSLAFALAAGVRAQSSSEKVWAVVAFINHGETTPFAVPILTPEGAQQMLRQGTAFRARYLGNVTDSDYDGIETAYIDDMNNALIDNILLDVTSQTDQHVSAGAMAFFQGLYPPSSDALENDVDDIDMARDYSQGSDNLTDYPLNGYQYPNIRTLSILDPMSIGIQGNLRCDDWESEMTNNLIQDQTMLEFYNATYSFYQLLFSTSPLEGTVDLADANLWNAYEIYEYVSYMFIHNETVYDGLANATSILSTLESYATSMERTKNTYGNEDDSAESEAKEVLYSIAGRTLANRVQQQFVSNLKWSGTRDKLSLMFGSFEPILSFISLSGLLTRETIESGPFSKLPEPGAAIVFELFSDNQDDQDEQPSYSDLSVRFYYRASADSDDNFRPHSLFGSENANNSIPYSDFVSEMKKLGKTANEWCDICGTSSASWCYSSYVTIGDSDSTMGHLDPIVAGVVGAVIMAVILALIAAALFFLVGLRLRRNVVKEEEPSNPAGGFKSPETIVGDKDVAVTREGFHHERVGSWELRDGSHMPSFDTAGIAKNDEPRERRMSLDDDDISVMGATPVKAHESV</sequence>
<keyword evidence="3" id="KW-0472">Membrane</keyword>
<dbReference type="Pfam" id="PF00328">
    <property type="entry name" value="His_Phos_2"/>
    <property type="match status" value="1"/>
</dbReference>
<evidence type="ECO:0008006" key="7">
    <source>
        <dbReference type="Google" id="ProtNLM"/>
    </source>
</evidence>
<dbReference type="GO" id="GO:0016791">
    <property type="term" value="F:phosphatase activity"/>
    <property type="evidence" value="ECO:0007669"/>
    <property type="project" value="TreeGrafter"/>
</dbReference>
<evidence type="ECO:0000256" key="3">
    <source>
        <dbReference type="SAM" id="Phobius"/>
    </source>
</evidence>
<comment type="similarity">
    <text evidence="1">Belongs to the histidine acid phosphatase family.</text>
</comment>
<dbReference type="STRING" id="78410.A0A0P7B9G2"/>
<evidence type="ECO:0000256" key="4">
    <source>
        <dbReference type="SAM" id="SignalP"/>
    </source>
</evidence>
<proteinExistence type="inferred from homology"/>
<feature type="transmembrane region" description="Helical" evidence="3">
    <location>
        <begin position="459"/>
        <end position="484"/>
    </location>
</feature>
<reference evidence="5 6" key="1">
    <citation type="submission" date="2015-09" db="EMBL/GenBank/DDBJ databases">
        <title>Draft genome of a European isolate of the apple canker pathogen Neonectria ditissima.</title>
        <authorList>
            <person name="Gomez-Cortecero A."/>
            <person name="Harrison R.J."/>
            <person name="Armitage A.D."/>
        </authorList>
    </citation>
    <scope>NUCLEOTIDE SEQUENCE [LARGE SCALE GENOMIC DNA]</scope>
    <source>
        <strain evidence="5 6">R09/05</strain>
    </source>
</reference>
<keyword evidence="4" id="KW-0732">Signal</keyword>
<evidence type="ECO:0000256" key="2">
    <source>
        <dbReference type="SAM" id="MobiDB-lite"/>
    </source>
</evidence>
<keyword evidence="3" id="KW-0812">Transmembrane</keyword>
<keyword evidence="3" id="KW-1133">Transmembrane helix</keyword>
<accession>A0A0P7B9G2</accession>
<evidence type="ECO:0000313" key="5">
    <source>
        <dbReference type="EMBL" id="KPM43387.1"/>
    </source>
</evidence>
<dbReference type="Gene3D" id="3.40.50.1240">
    <property type="entry name" value="Phosphoglycerate mutase-like"/>
    <property type="match status" value="1"/>
</dbReference>
<feature type="compositionally biased region" description="Basic and acidic residues" evidence="2">
    <location>
        <begin position="550"/>
        <end position="561"/>
    </location>
</feature>
<evidence type="ECO:0000256" key="1">
    <source>
        <dbReference type="ARBA" id="ARBA00005375"/>
    </source>
</evidence>